<gene>
    <name evidence="2" type="ORF">DPMN_109764</name>
</gene>
<evidence type="ECO:0000313" key="3">
    <source>
        <dbReference type="Proteomes" id="UP000828390"/>
    </source>
</evidence>
<protein>
    <submittedName>
        <fullName evidence="2">Uncharacterized protein</fullName>
    </submittedName>
</protein>
<reference evidence="2" key="1">
    <citation type="journal article" date="2019" name="bioRxiv">
        <title>The Genome of the Zebra Mussel, Dreissena polymorpha: A Resource for Invasive Species Research.</title>
        <authorList>
            <person name="McCartney M.A."/>
            <person name="Auch B."/>
            <person name="Kono T."/>
            <person name="Mallez S."/>
            <person name="Zhang Y."/>
            <person name="Obille A."/>
            <person name="Becker A."/>
            <person name="Abrahante J.E."/>
            <person name="Garbe J."/>
            <person name="Badalamenti J.P."/>
            <person name="Herman A."/>
            <person name="Mangelson H."/>
            <person name="Liachko I."/>
            <person name="Sullivan S."/>
            <person name="Sone E.D."/>
            <person name="Koren S."/>
            <person name="Silverstein K.A.T."/>
            <person name="Beckman K.B."/>
            <person name="Gohl D.M."/>
        </authorList>
    </citation>
    <scope>NUCLEOTIDE SEQUENCE</scope>
    <source>
        <strain evidence="2">Duluth1</strain>
        <tissue evidence="2">Whole animal</tissue>
    </source>
</reference>
<evidence type="ECO:0000256" key="1">
    <source>
        <dbReference type="SAM" id="MobiDB-lite"/>
    </source>
</evidence>
<dbReference type="EMBL" id="JAIWYP010000004">
    <property type="protein sequence ID" value="KAH3836394.1"/>
    <property type="molecule type" value="Genomic_DNA"/>
</dbReference>
<reference evidence="2" key="2">
    <citation type="submission" date="2020-11" db="EMBL/GenBank/DDBJ databases">
        <authorList>
            <person name="McCartney M.A."/>
            <person name="Auch B."/>
            <person name="Kono T."/>
            <person name="Mallez S."/>
            <person name="Becker A."/>
            <person name="Gohl D.M."/>
            <person name="Silverstein K.A.T."/>
            <person name="Koren S."/>
            <person name="Bechman K.B."/>
            <person name="Herman A."/>
            <person name="Abrahante J.E."/>
            <person name="Garbe J."/>
        </authorList>
    </citation>
    <scope>NUCLEOTIDE SEQUENCE</scope>
    <source>
        <strain evidence="2">Duluth1</strain>
        <tissue evidence="2">Whole animal</tissue>
    </source>
</reference>
<evidence type="ECO:0000313" key="2">
    <source>
        <dbReference type="EMBL" id="KAH3836394.1"/>
    </source>
</evidence>
<organism evidence="2 3">
    <name type="scientific">Dreissena polymorpha</name>
    <name type="common">Zebra mussel</name>
    <name type="synonym">Mytilus polymorpha</name>
    <dbReference type="NCBI Taxonomy" id="45954"/>
    <lineage>
        <taxon>Eukaryota</taxon>
        <taxon>Metazoa</taxon>
        <taxon>Spiralia</taxon>
        <taxon>Lophotrochozoa</taxon>
        <taxon>Mollusca</taxon>
        <taxon>Bivalvia</taxon>
        <taxon>Autobranchia</taxon>
        <taxon>Heteroconchia</taxon>
        <taxon>Euheterodonta</taxon>
        <taxon>Imparidentia</taxon>
        <taxon>Neoheterodontei</taxon>
        <taxon>Myida</taxon>
        <taxon>Dreissenoidea</taxon>
        <taxon>Dreissenidae</taxon>
        <taxon>Dreissena</taxon>
    </lineage>
</organism>
<accession>A0A9D4KBD2</accession>
<keyword evidence="3" id="KW-1185">Reference proteome</keyword>
<feature type="compositionally biased region" description="Basic and acidic residues" evidence="1">
    <location>
        <begin position="46"/>
        <end position="64"/>
    </location>
</feature>
<feature type="compositionally biased region" description="Basic residues" evidence="1">
    <location>
        <begin position="20"/>
        <end position="35"/>
    </location>
</feature>
<sequence>MNDKKVPRVKLTLSPNKGSHAARARPRPHAARTRIRPSPEPPTAEASRDKRTLIHPLASRDNRSAHGLPRSLTQSQPESPSPILTRLPNIQVMHQA</sequence>
<dbReference type="AlphaFoldDB" id="A0A9D4KBD2"/>
<comment type="caution">
    <text evidence="2">The sequence shown here is derived from an EMBL/GenBank/DDBJ whole genome shotgun (WGS) entry which is preliminary data.</text>
</comment>
<proteinExistence type="predicted"/>
<dbReference type="Proteomes" id="UP000828390">
    <property type="component" value="Unassembled WGS sequence"/>
</dbReference>
<feature type="region of interest" description="Disordered" evidence="1">
    <location>
        <begin position="1"/>
        <end position="96"/>
    </location>
</feature>
<name>A0A9D4KBD2_DREPO</name>